<dbReference type="Pfam" id="PF13638">
    <property type="entry name" value="PIN_4"/>
    <property type="match status" value="1"/>
</dbReference>
<dbReference type="AGR" id="ZFIN:ZDB-GENE-041015-373"/>
<dbReference type="GO" id="GO:0005634">
    <property type="term" value="C:nucleus"/>
    <property type="evidence" value="ECO:0000318"/>
    <property type="project" value="GO_Central"/>
</dbReference>
<evidence type="ECO:0000256" key="2">
    <source>
        <dbReference type="ARBA" id="ARBA00074620"/>
    </source>
</evidence>
<feature type="compositionally biased region" description="Basic and acidic residues" evidence="3">
    <location>
        <begin position="47"/>
        <end position="56"/>
    </location>
</feature>
<evidence type="ECO:0000256" key="1">
    <source>
        <dbReference type="ARBA" id="ARBA00060839"/>
    </source>
</evidence>
<proteinExistence type="inferred from homology"/>
<dbReference type="InterPro" id="IPR002716">
    <property type="entry name" value="PIN_dom"/>
</dbReference>
<evidence type="ECO:0000313" key="9">
    <source>
        <dbReference type="ZFIN" id="ZDB-GENE-041015-373"/>
    </source>
</evidence>
<dbReference type="SMART" id="SM00670">
    <property type="entry name" value="PINc"/>
    <property type="match status" value="1"/>
</dbReference>
<feature type="domain" description="PIN" evidence="4">
    <location>
        <begin position="466"/>
        <end position="593"/>
    </location>
</feature>
<dbReference type="GeneID" id="559432"/>
<dbReference type="RefSeq" id="XP_073789617.1">
    <property type="nucleotide sequence ID" value="XM_073933516.1"/>
</dbReference>
<dbReference type="PANTHER" id="PTHR16161">
    <property type="entry name" value="TRANSCRIPTIONAL PROTEIN SWT1"/>
    <property type="match status" value="1"/>
</dbReference>
<comment type="similarity">
    <text evidence="1">Belongs to the SWT1 family.</text>
</comment>
<evidence type="ECO:0000259" key="4">
    <source>
        <dbReference type="SMART" id="SM00670"/>
    </source>
</evidence>
<dbReference type="RefSeq" id="XP_073789615.1">
    <property type="nucleotide sequence ID" value="XM_073933514.1"/>
</dbReference>
<dbReference type="Proteomes" id="UP000000437">
    <property type="component" value="Chromosome 20"/>
</dbReference>
<feature type="region of interest" description="Disordered" evidence="3">
    <location>
        <begin position="1"/>
        <end position="156"/>
    </location>
</feature>
<dbReference type="InterPro" id="IPR029060">
    <property type="entry name" value="PIN-like_dom_sf"/>
</dbReference>
<feature type="compositionally biased region" description="Basic and acidic residues" evidence="3">
    <location>
        <begin position="12"/>
        <end position="33"/>
    </location>
</feature>
<dbReference type="PANTHER" id="PTHR16161:SF0">
    <property type="entry name" value="TRANSCRIPTIONAL PROTEIN SWT1"/>
    <property type="match status" value="1"/>
</dbReference>
<evidence type="ECO:0000256" key="3">
    <source>
        <dbReference type="SAM" id="MobiDB-lite"/>
    </source>
</evidence>
<accession>A0A8M9P2Z5</accession>
<feature type="compositionally biased region" description="Basic and acidic residues" evidence="3">
    <location>
        <begin position="139"/>
        <end position="156"/>
    </location>
</feature>
<evidence type="ECO:0000313" key="7">
    <source>
        <dbReference type="RefSeq" id="XP_021324322.1"/>
    </source>
</evidence>
<dbReference type="FunFam" id="3.40.50.1010:FF:000012">
    <property type="entry name" value="SWT1, RNA endoribonuclease homolog"/>
    <property type="match status" value="1"/>
</dbReference>
<evidence type="ECO:0000313" key="8">
    <source>
        <dbReference type="RefSeq" id="XP_068071768.1"/>
    </source>
</evidence>
<name>A0A8M9P2Z5_DANRE</name>
<dbReference type="InterPro" id="IPR052626">
    <property type="entry name" value="SWT1_Regulator"/>
</dbReference>
<feature type="compositionally biased region" description="Basic residues" evidence="3">
    <location>
        <begin position="82"/>
        <end position="91"/>
    </location>
</feature>
<dbReference type="AlphaFoldDB" id="A0A8M9P2Z5"/>
<sequence length="961" mass="106901">MASKKSKKKKNKKEEKLSSRLYEDEKEERDTKRCISSKSKHKHHHCVSFDKDEAKGRRATVSLPEKTFEAILNQTDAGESKSKKKRSKINKNKGTEKSKPVLNLPNKHEKKCVNAKDKHKNASPQISKNKAKNQPSSEEASKKREKLVSRKPPSEDLRWTLAKDDCLKLQQRRMKPVKRRLSQELHAQPKRRNIKNGTDVAQTNCQFKSPTEMRKKLVGKRSKKINQPAGAILQNSPGKTMKNNSKAAMSAVKHVRSKLKLLEDISPKKKDRAKQRKTLGVLLGEKSPSFCGSIANTKFKIPKLPSAVKAQTNTNLFNVNSSDSRTQITTQPSLPGSSPAKPQNFLLRQQMQKPEEVSSQTSYELSSLCSSHHSYVSRQVQLVYTDDKGEVTMTDGASHNDQHISSQKAPKTYDFDHEVHLVEELNLARSERRLEVNVEQNCGELTCMDIDPPEEGANTILKKQALLIVLDTNVLLSHLEFVKKIRSRGFGGLGFPTLLIPWVVLQELDYLKSGKLSSKVEDKARPAVHYIYSCLKNQEPRLIGQSMQLASQADCGPGVVNNDDRVLQCCLQYQALYPEGALVLCTNDKNLCSKALLSGVKAYSKADLVIEAEGTTSKIFEPDQQYICARPAVMSPAGPVEKAEKQGSQDNSNSIVVDEQDLIEYVSLLESSLQAALSEVLTEEMKAAYGDLWIEIVYVKPPWSLEGLLKCFKKHWIAVFGLIINRSLLSCVEMLSDCLCSDRSVEHTSILSAVSLAKELLSALSGRSQYSGHVAHALSTLHTLQQRLQSPKALLESGEADNEDSLMAEIEDDVALPPSTSHQEVWALFESIWNNVCQISSSLFSALHYTPGTTEPSLRSTSPPPQEALSCLQRLSTALKQLLEALQRLLSADSSVQDAQSLLSFIQTSEIAAMEPRFTAKSLFDCVSQQEYREKLCVGGAQLSELCVNLDQCAAAARSWP</sequence>
<reference evidence="6 7" key="2">
    <citation type="submission" date="2025-04" db="UniProtKB">
        <authorList>
            <consortium name="RefSeq"/>
        </authorList>
    </citation>
    <scope>IDENTIFICATION</scope>
    <source>
        <strain evidence="6 7">Tuebingen</strain>
    </source>
</reference>
<dbReference type="RefSeq" id="XP_021324322.1">
    <property type="nucleotide sequence ID" value="XM_021468647.2"/>
</dbReference>
<dbReference type="CDD" id="cd18727">
    <property type="entry name" value="PIN_Swt1-like"/>
    <property type="match status" value="1"/>
</dbReference>
<dbReference type="ZFIN" id="ZDB-GENE-041015-373">
    <property type="gene designation" value="swt1"/>
</dbReference>
<feature type="compositionally biased region" description="Polar residues" evidence="3">
    <location>
        <begin position="122"/>
        <end position="138"/>
    </location>
</feature>
<dbReference type="RefSeq" id="XP_073789616.1">
    <property type="nucleotide sequence ID" value="XM_073933515.1"/>
</dbReference>
<dbReference type="RefSeq" id="XP_009293071.1">
    <property type="nucleotide sequence ID" value="XM_009294796.4"/>
</dbReference>
<protein>
    <recommendedName>
        <fullName evidence="2">Transcriptional protein SWT1</fullName>
    </recommendedName>
</protein>
<organism evidence="5 7">
    <name type="scientific">Danio rerio</name>
    <name type="common">Zebrafish</name>
    <name type="synonym">Brachydanio rerio</name>
    <dbReference type="NCBI Taxonomy" id="7955"/>
    <lineage>
        <taxon>Eukaryota</taxon>
        <taxon>Metazoa</taxon>
        <taxon>Chordata</taxon>
        <taxon>Craniata</taxon>
        <taxon>Vertebrata</taxon>
        <taxon>Euteleostomi</taxon>
        <taxon>Actinopterygii</taxon>
        <taxon>Neopterygii</taxon>
        <taxon>Teleostei</taxon>
        <taxon>Ostariophysi</taxon>
        <taxon>Cypriniformes</taxon>
        <taxon>Danionidae</taxon>
        <taxon>Danioninae</taxon>
        <taxon>Danio</taxon>
    </lineage>
</organism>
<dbReference type="RefSeq" id="XP_068071768.1">
    <property type="nucleotide sequence ID" value="XM_068215667.1"/>
</dbReference>
<dbReference type="OrthoDB" id="548295at2759"/>
<dbReference type="SUPFAM" id="SSF88723">
    <property type="entry name" value="PIN domain-like"/>
    <property type="match status" value="1"/>
</dbReference>
<feature type="region of interest" description="Disordered" evidence="3">
    <location>
        <begin position="318"/>
        <end position="342"/>
    </location>
</feature>
<gene>
    <name evidence="6 7 8 9" type="primary">swt1</name>
</gene>
<evidence type="ECO:0000313" key="6">
    <source>
        <dbReference type="RefSeq" id="XP_009293071.1"/>
    </source>
</evidence>
<feature type="compositionally biased region" description="Basic residues" evidence="3">
    <location>
        <begin position="1"/>
        <end position="11"/>
    </location>
</feature>
<evidence type="ECO:0000313" key="5">
    <source>
        <dbReference type="Proteomes" id="UP000000437"/>
    </source>
</evidence>
<reference evidence="5" key="1">
    <citation type="journal article" date="2013" name="Nature">
        <title>The zebrafish reference genome sequence and its relationship to the human genome.</title>
        <authorList>
            <consortium name="Genome Reference Consortium Zebrafish"/>
            <person name="Howe K."/>
            <person name="Clark M.D."/>
            <person name="Torroja C.F."/>
            <person name="Torrance J."/>
            <person name="Berthelot C."/>
            <person name="Muffato M."/>
            <person name="Collins J.E."/>
            <person name="Humphray S."/>
            <person name="McLaren K."/>
            <person name="Matthews L."/>
            <person name="McLaren S."/>
            <person name="Sealy I."/>
            <person name="Caccamo M."/>
            <person name="Churcher C."/>
            <person name="Scott C."/>
            <person name="Barrett J.C."/>
            <person name="Koch R."/>
            <person name="Rauch G.J."/>
            <person name="White S."/>
            <person name="Chow W."/>
            <person name="Kilian B."/>
            <person name="Quintais L.T."/>
            <person name="Guerra-Assuncao J.A."/>
            <person name="Zhou Y."/>
            <person name="Gu Y."/>
            <person name="Yen J."/>
            <person name="Vogel J.H."/>
            <person name="Eyre T."/>
            <person name="Redmond S."/>
            <person name="Banerjee R."/>
            <person name="Chi J."/>
            <person name="Fu B."/>
            <person name="Langley E."/>
            <person name="Maguire S.F."/>
            <person name="Laird G.K."/>
            <person name="Lloyd D."/>
            <person name="Kenyon E."/>
            <person name="Donaldson S."/>
            <person name="Sehra H."/>
            <person name="Almeida-King J."/>
            <person name="Loveland J."/>
            <person name="Trevanion S."/>
            <person name="Jones M."/>
            <person name="Quail M."/>
            <person name="Willey D."/>
            <person name="Hunt A."/>
            <person name="Burton J."/>
            <person name="Sims S."/>
            <person name="McLay K."/>
            <person name="Plumb B."/>
            <person name="Davis J."/>
            <person name="Clee C."/>
            <person name="Oliver K."/>
            <person name="Clark R."/>
            <person name="Riddle C."/>
            <person name="Elliot D."/>
            <person name="Eliott D."/>
            <person name="Threadgold G."/>
            <person name="Harden G."/>
            <person name="Ware D."/>
            <person name="Begum S."/>
            <person name="Mortimore B."/>
            <person name="Mortimer B."/>
            <person name="Kerry G."/>
            <person name="Heath P."/>
            <person name="Phillimore B."/>
            <person name="Tracey A."/>
            <person name="Corby N."/>
            <person name="Dunn M."/>
            <person name="Johnson C."/>
            <person name="Wood J."/>
            <person name="Clark S."/>
            <person name="Pelan S."/>
            <person name="Griffiths G."/>
            <person name="Smith M."/>
            <person name="Glithero R."/>
            <person name="Howden P."/>
            <person name="Barker N."/>
            <person name="Lloyd C."/>
            <person name="Stevens C."/>
            <person name="Harley J."/>
            <person name="Holt K."/>
            <person name="Panagiotidis G."/>
            <person name="Lovell J."/>
            <person name="Beasley H."/>
            <person name="Henderson C."/>
            <person name="Gordon D."/>
            <person name="Auger K."/>
            <person name="Wright D."/>
            <person name="Collins J."/>
            <person name="Raisen C."/>
            <person name="Dyer L."/>
            <person name="Leung K."/>
            <person name="Robertson L."/>
            <person name="Ambridge K."/>
            <person name="Leongamornlert D."/>
            <person name="McGuire S."/>
            <person name="Gilderthorp R."/>
            <person name="Griffiths C."/>
            <person name="Manthravadi D."/>
            <person name="Nichol S."/>
            <person name="Barker G."/>
            <person name="Whitehead S."/>
            <person name="Kay M."/>
            <person name="Brown J."/>
            <person name="Murnane C."/>
            <person name="Gray E."/>
            <person name="Humphries M."/>
            <person name="Sycamore N."/>
            <person name="Barker D."/>
            <person name="Saunders D."/>
            <person name="Wallis J."/>
            <person name="Babbage A."/>
            <person name="Hammond S."/>
            <person name="Mashreghi-Mohammadi M."/>
            <person name="Barr L."/>
            <person name="Martin S."/>
            <person name="Wray P."/>
            <person name="Ellington A."/>
            <person name="Matthews N."/>
            <person name="Ellwood M."/>
            <person name="Woodmansey R."/>
            <person name="Clark G."/>
            <person name="Cooper J."/>
            <person name="Cooper J."/>
            <person name="Tromans A."/>
            <person name="Grafham D."/>
            <person name="Skuce C."/>
            <person name="Pandian R."/>
            <person name="Andrews R."/>
            <person name="Harrison E."/>
            <person name="Kimberley A."/>
            <person name="Garnett J."/>
            <person name="Fosker N."/>
            <person name="Hall R."/>
            <person name="Garner P."/>
            <person name="Kelly D."/>
            <person name="Bird C."/>
            <person name="Palmer S."/>
            <person name="Gehring I."/>
            <person name="Berger A."/>
            <person name="Dooley C.M."/>
            <person name="Ersan-Urun Z."/>
            <person name="Eser C."/>
            <person name="Geiger H."/>
            <person name="Geisler M."/>
            <person name="Karotki L."/>
            <person name="Kirn A."/>
            <person name="Konantz J."/>
            <person name="Konantz M."/>
            <person name="Oberlander M."/>
            <person name="Rudolph-Geiger S."/>
            <person name="Teucke M."/>
            <person name="Lanz C."/>
            <person name="Raddatz G."/>
            <person name="Osoegawa K."/>
            <person name="Zhu B."/>
            <person name="Rapp A."/>
            <person name="Widaa S."/>
            <person name="Langford C."/>
            <person name="Yang F."/>
            <person name="Schuster S.C."/>
            <person name="Carter N.P."/>
            <person name="Harrow J."/>
            <person name="Ning Z."/>
            <person name="Herrero J."/>
            <person name="Searle S.M."/>
            <person name="Enright A."/>
            <person name="Geisler R."/>
            <person name="Plasterk R.H."/>
            <person name="Lee C."/>
            <person name="Westerfield M."/>
            <person name="de Jong P.J."/>
            <person name="Zon L.I."/>
            <person name="Postlethwait J.H."/>
            <person name="Nusslein-Volhard C."/>
            <person name="Hubbard T.J."/>
            <person name="Roest Crollius H."/>
            <person name="Rogers J."/>
            <person name="Stemple D.L."/>
        </authorList>
    </citation>
    <scope>NUCLEOTIDE SEQUENCE [LARGE SCALE GENOMIC DNA]</scope>
    <source>
        <strain evidence="5">Tuebingen</strain>
    </source>
</reference>
<keyword evidence="5" id="KW-1185">Reference proteome</keyword>
<dbReference type="Gene3D" id="3.40.50.1010">
    <property type="entry name" value="5'-nuclease"/>
    <property type="match status" value="1"/>
</dbReference>
<feature type="compositionally biased region" description="Polar residues" evidence="3">
    <location>
        <begin position="318"/>
        <end position="336"/>
    </location>
</feature>
<dbReference type="CTD" id="54823"/>